<name>A0A9P0F341_BEMTA</name>
<reference evidence="4" key="1">
    <citation type="submission" date="2021-12" db="EMBL/GenBank/DDBJ databases">
        <authorList>
            <person name="King R."/>
        </authorList>
    </citation>
    <scope>NUCLEOTIDE SEQUENCE</scope>
</reference>
<dbReference type="InterPro" id="IPR000863">
    <property type="entry name" value="Sulfotransferase_dom"/>
</dbReference>
<comment type="similarity">
    <text evidence="1">Belongs to the sulfotransferase 1 family.</text>
</comment>
<sequence>MPETLKYEKIESDTECGKVLNTLFVNKFRHGYVRVKGAVMPDNFKKFGDRIQQMEIRDDDVFVCSFPKAGTTWAQEMVWCIANNLDYKGAEVVLPERFPCLDYSFLYNYEVMYEEDLDFSAPDYFMQSFKYVSELNTQRFIKTHLPFGLLPEKLQNFSTRAKIIYVCRNPKDACVSWYRYSQLTGDYTGDFDTFCKSFLNDIPFYSPFWQHVLDYWTQRNNPSVLFLRYEEMKKDLPSVIRKTAAFLGKSFSEEEVARLAQHLSFESMKANRAVNYKPQIQINKKYNLVEKDGTTMPSGSVGGWKKMMTPKTVDEFDAWSEAKVAGTGFELIY</sequence>
<dbReference type="AlphaFoldDB" id="A0A9P0F341"/>
<evidence type="ECO:0000313" key="5">
    <source>
        <dbReference type="Proteomes" id="UP001152759"/>
    </source>
</evidence>
<evidence type="ECO:0000256" key="1">
    <source>
        <dbReference type="ARBA" id="ARBA00005771"/>
    </source>
</evidence>
<proteinExistence type="inferred from homology"/>
<dbReference type="GO" id="GO:0008146">
    <property type="term" value="F:sulfotransferase activity"/>
    <property type="evidence" value="ECO:0007669"/>
    <property type="project" value="InterPro"/>
</dbReference>
<feature type="domain" description="Sulfotransferase" evidence="3">
    <location>
        <begin position="58"/>
        <end position="328"/>
    </location>
</feature>
<protein>
    <recommendedName>
        <fullName evidence="3">Sulfotransferase domain-containing protein</fullName>
    </recommendedName>
</protein>
<dbReference type="Pfam" id="PF00685">
    <property type="entry name" value="Sulfotransfer_1"/>
    <property type="match status" value="1"/>
</dbReference>
<dbReference type="Proteomes" id="UP001152759">
    <property type="component" value="Chromosome 5"/>
</dbReference>
<evidence type="ECO:0000256" key="2">
    <source>
        <dbReference type="ARBA" id="ARBA00022679"/>
    </source>
</evidence>
<organism evidence="4 5">
    <name type="scientific">Bemisia tabaci</name>
    <name type="common">Sweetpotato whitefly</name>
    <name type="synonym">Aleurodes tabaci</name>
    <dbReference type="NCBI Taxonomy" id="7038"/>
    <lineage>
        <taxon>Eukaryota</taxon>
        <taxon>Metazoa</taxon>
        <taxon>Ecdysozoa</taxon>
        <taxon>Arthropoda</taxon>
        <taxon>Hexapoda</taxon>
        <taxon>Insecta</taxon>
        <taxon>Pterygota</taxon>
        <taxon>Neoptera</taxon>
        <taxon>Paraneoptera</taxon>
        <taxon>Hemiptera</taxon>
        <taxon>Sternorrhyncha</taxon>
        <taxon>Aleyrodoidea</taxon>
        <taxon>Aleyrodidae</taxon>
        <taxon>Aleyrodinae</taxon>
        <taxon>Bemisia</taxon>
    </lineage>
</organism>
<dbReference type="InterPro" id="IPR027417">
    <property type="entry name" value="P-loop_NTPase"/>
</dbReference>
<evidence type="ECO:0000313" key="4">
    <source>
        <dbReference type="EMBL" id="CAH0389932.1"/>
    </source>
</evidence>
<evidence type="ECO:0000259" key="3">
    <source>
        <dbReference type="Pfam" id="PF00685"/>
    </source>
</evidence>
<dbReference type="EMBL" id="OU963866">
    <property type="protein sequence ID" value="CAH0389932.1"/>
    <property type="molecule type" value="Genomic_DNA"/>
</dbReference>
<dbReference type="SUPFAM" id="SSF52540">
    <property type="entry name" value="P-loop containing nucleoside triphosphate hydrolases"/>
    <property type="match status" value="1"/>
</dbReference>
<keyword evidence="2" id="KW-0808">Transferase</keyword>
<dbReference type="Gene3D" id="3.40.50.300">
    <property type="entry name" value="P-loop containing nucleotide triphosphate hydrolases"/>
    <property type="match status" value="1"/>
</dbReference>
<dbReference type="PANTHER" id="PTHR11783">
    <property type="entry name" value="SULFOTRANSFERASE SULT"/>
    <property type="match status" value="1"/>
</dbReference>
<keyword evidence="5" id="KW-1185">Reference proteome</keyword>
<accession>A0A9P0F341</accession>
<gene>
    <name evidence="4" type="ORF">BEMITA_LOCUS8708</name>
</gene>